<dbReference type="PANTHER" id="PTHR46599">
    <property type="entry name" value="PIGGYBAC TRANSPOSABLE ELEMENT-DERIVED PROTEIN 4"/>
    <property type="match status" value="1"/>
</dbReference>
<dbReference type="PANTHER" id="PTHR46599:SF3">
    <property type="entry name" value="PIGGYBAC TRANSPOSABLE ELEMENT-DERIVED PROTEIN 4"/>
    <property type="match status" value="1"/>
</dbReference>
<dbReference type="OrthoDB" id="126522at2759"/>
<dbReference type="Proteomes" id="UP001165121">
    <property type="component" value="Unassembled WGS sequence"/>
</dbReference>
<keyword evidence="4" id="KW-1185">Reference proteome</keyword>
<evidence type="ECO:0000259" key="2">
    <source>
        <dbReference type="Pfam" id="PF13843"/>
    </source>
</evidence>
<proteinExistence type="predicted"/>
<feature type="region of interest" description="Disordered" evidence="1">
    <location>
        <begin position="86"/>
        <end position="338"/>
    </location>
</feature>
<feature type="domain" description="PiggyBac transposable element-derived protein" evidence="2">
    <location>
        <begin position="410"/>
        <end position="502"/>
    </location>
</feature>
<dbReference type="AlphaFoldDB" id="A0A9W6U4S3"/>
<gene>
    <name evidence="3" type="ORF">Pfra01_000452300</name>
</gene>
<feature type="compositionally biased region" description="Acidic residues" evidence="1">
    <location>
        <begin position="228"/>
        <end position="242"/>
    </location>
</feature>
<reference evidence="3" key="1">
    <citation type="submission" date="2023-04" db="EMBL/GenBank/DDBJ databases">
        <title>Phytophthora fragariaefolia NBRC 109709.</title>
        <authorList>
            <person name="Ichikawa N."/>
            <person name="Sato H."/>
            <person name="Tonouchi N."/>
        </authorList>
    </citation>
    <scope>NUCLEOTIDE SEQUENCE</scope>
    <source>
        <strain evidence="3">NBRC 109709</strain>
    </source>
</reference>
<feature type="compositionally biased region" description="Acidic residues" evidence="1">
    <location>
        <begin position="206"/>
        <end position="220"/>
    </location>
</feature>
<feature type="compositionally biased region" description="Acidic residues" evidence="1">
    <location>
        <begin position="314"/>
        <end position="327"/>
    </location>
</feature>
<dbReference type="EMBL" id="BSXT01000355">
    <property type="protein sequence ID" value="GMF25359.1"/>
    <property type="molecule type" value="Genomic_DNA"/>
</dbReference>
<feature type="compositionally biased region" description="Low complexity" evidence="1">
    <location>
        <begin position="303"/>
        <end position="313"/>
    </location>
</feature>
<evidence type="ECO:0000313" key="3">
    <source>
        <dbReference type="EMBL" id="GMF25359.1"/>
    </source>
</evidence>
<evidence type="ECO:0000313" key="4">
    <source>
        <dbReference type="Proteomes" id="UP001165121"/>
    </source>
</evidence>
<feature type="region of interest" description="Disordered" evidence="1">
    <location>
        <begin position="350"/>
        <end position="381"/>
    </location>
</feature>
<accession>A0A9W6U4S3</accession>
<protein>
    <submittedName>
        <fullName evidence="3">Unnamed protein product</fullName>
    </submittedName>
</protein>
<name>A0A9W6U4S3_9STRA</name>
<feature type="compositionally biased region" description="Acidic residues" evidence="1">
    <location>
        <begin position="162"/>
        <end position="174"/>
    </location>
</feature>
<sequence>MVRKQVCELSRFLGGFQVSDGTRPVWVAGHFSRKGKLYLDRCYTTQNNLTASSLMNVIKVHYQRSSQTDTASLKACLTHPNFELASSPDLASEEEATTLPERPIGARVEVGVIGGDESRRGGSREYDSEAGHDGGGADLNYDGGTADEDQEDSGDSDHGGEDYDGGAADEDREDSGDSDHGGEDYDGGAADEDQEDSGDSDHGGEDYDGGAADEGEEDSGDSDHGGEDYDGGAADEGEEESGGDDHSGEYYDGGGADHGDDSNHSGDEHNGSDHGGDGNQSGDEHSGDDIQTDASQLEAVVNLHLLSEASGLESEAEVDDKEEEEPDPPTQTLRPRTRVKYDVKFISVDEDEDDYEGFDSDESEGEDVGEDEDELGRADVDEDGDVLSESDAVDMDEACIDSLMVLPSTMVAFQWWDRKPVHYLCTGAAMTESSIGRKVKQVGAITVQCPAAVTDYQNGMAGVDIHDQLRLQRFSLQTSTTFLKYYKSLFLGFVDMAMVNAYLSHKEAARMAGMPAMARGGWFCLLQNQLLQLKDHDFDGVVATPLLTGQKRRRAPVSHTHTPEQNEDWVTVTGVQKLRQRSCKVCALLRTDSSKKSYATTYFCERCSLDDVKMWLCNKIRREFKGVAKTCFEIWHDDFDAGEAIPPTLGKRVVLRRPGQEAGARKKTRQDPP</sequence>
<comment type="caution">
    <text evidence="3">The sequence shown here is derived from an EMBL/GenBank/DDBJ whole genome shotgun (WGS) entry which is preliminary data.</text>
</comment>
<evidence type="ECO:0000256" key="1">
    <source>
        <dbReference type="SAM" id="MobiDB-lite"/>
    </source>
</evidence>
<feature type="compositionally biased region" description="Acidic residues" evidence="1">
    <location>
        <begin position="184"/>
        <end position="198"/>
    </location>
</feature>
<dbReference type="InterPro" id="IPR029526">
    <property type="entry name" value="PGBD"/>
</dbReference>
<feature type="compositionally biased region" description="Acidic residues" evidence="1">
    <location>
        <begin position="145"/>
        <end position="154"/>
    </location>
</feature>
<organism evidence="3 4">
    <name type="scientific">Phytophthora fragariaefolia</name>
    <dbReference type="NCBI Taxonomy" id="1490495"/>
    <lineage>
        <taxon>Eukaryota</taxon>
        <taxon>Sar</taxon>
        <taxon>Stramenopiles</taxon>
        <taxon>Oomycota</taxon>
        <taxon>Peronosporomycetes</taxon>
        <taxon>Peronosporales</taxon>
        <taxon>Peronosporaceae</taxon>
        <taxon>Phytophthora</taxon>
    </lineage>
</organism>
<dbReference type="Pfam" id="PF13843">
    <property type="entry name" value="DDE_Tnp_1_7"/>
    <property type="match status" value="1"/>
</dbReference>
<feature type="compositionally biased region" description="Basic and acidic residues" evidence="1">
    <location>
        <begin position="243"/>
        <end position="288"/>
    </location>
</feature>
<feature type="compositionally biased region" description="Basic and acidic residues" evidence="1">
    <location>
        <begin position="116"/>
        <end position="132"/>
    </location>
</feature>